<organism evidence="1">
    <name type="scientific">Anguilla anguilla</name>
    <name type="common">European freshwater eel</name>
    <name type="synonym">Muraena anguilla</name>
    <dbReference type="NCBI Taxonomy" id="7936"/>
    <lineage>
        <taxon>Eukaryota</taxon>
        <taxon>Metazoa</taxon>
        <taxon>Chordata</taxon>
        <taxon>Craniata</taxon>
        <taxon>Vertebrata</taxon>
        <taxon>Euteleostomi</taxon>
        <taxon>Actinopterygii</taxon>
        <taxon>Neopterygii</taxon>
        <taxon>Teleostei</taxon>
        <taxon>Anguilliformes</taxon>
        <taxon>Anguillidae</taxon>
        <taxon>Anguilla</taxon>
    </lineage>
</organism>
<dbReference type="EMBL" id="GBXM01064379">
    <property type="protein sequence ID" value="JAH44198.1"/>
    <property type="molecule type" value="Transcribed_RNA"/>
</dbReference>
<accession>A0A0E9SUG3</accession>
<proteinExistence type="predicted"/>
<reference evidence="1" key="1">
    <citation type="submission" date="2014-11" db="EMBL/GenBank/DDBJ databases">
        <authorList>
            <person name="Amaro Gonzalez C."/>
        </authorList>
    </citation>
    <scope>NUCLEOTIDE SEQUENCE</scope>
</reference>
<protein>
    <submittedName>
        <fullName evidence="1">Uncharacterized protein</fullName>
    </submittedName>
</protein>
<reference evidence="1" key="2">
    <citation type="journal article" date="2015" name="Fish Shellfish Immunol.">
        <title>Early steps in the European eel (Anguilla anguilla)-Vibrio vulnificus interaction in the gills: Role of the RtxA13 toxin.</title>
        <authorList>
            <person name="Callol A."/>
            <person name="Pajuelo D."/>
            <person name="Ebbesson L."/>
            <person name="Teles M."/>
            <person name="MacKenzie S."/>
            <person name="Amaro C."/>
        </authorList>
    </citation>
    <scope>NUCLEOTIDE SEQUENCE</scope>
</reference>
<dbReference type="AlphaFoldDB" id="A0A0E9SUG3"/>
<evidence type="ECO:0000313" key="1">
    <source>
        <dbReference type="EMBL" id="JAH44198.1"/>
    </source>
</evidence>
<sequence length="47" mass="5353">MGDCALARFHDDSDCPVGMHIHTLIHSDPHTHMHIQYSMSHLARNSE</sequence>
<name>A0A0E9SUG3_ANGAN</name>